<feature type="compositionally biased region" description="Basic and acidic residues" evidence="1">
    <location>
        <begin position="19"/>
        <end position="31"/>
    </location>
</feature>
<evidence type="ECO:0000256" key="1">
    <source>
        <dbReference type="SAM" id="MobiDB-lite"/>
    </source>
</evidence>
<organism evidence="2 3">
    <name type="scientific">Lophiotrema nucula</name>
    <dbReference type="NCBI Taxonomy" id="690887"/>
    <lineage>
        <taxon>Eukaryota</taxon>
        <taxon>Fungi</taxon>
        <taxon>Dikarya</taxon>
        <taxon>Ascomycota</taxon>
        <taxon>Pezizomycotina</taxon>
        <taxon>Dothideomycetes</taxon>
        <taxon>Pleosporomycetidae</taxon>
        <taxon>Pleosporales</taxon>
        <taxon>Lophiotremataceae</taxon>
        <taxon>Lophiotrema</taxon>
    </lineage>
</organism>
<accession>A0A6A5ZTZ8</accession>
<name>A0A6A5ZTZ8_9PLEO</name>
<protein>
    <submittedName>
        <fullName evidence="2">Uncharacterized protein</fullName>
    </submittedName>
</protein>
<feature type="region of interest" description="Disordered" evidence="1">
    <location>
        <begin position="19"/>
        <end position="51"/>
    </location>
</feature>
<proteinExistence type="predicted"/>
<sequence>MRVSTLSLVCFTVREYGPEETRHHHDSREDLLLEDPPFLPGRTSTPSRIGQEGRIFGGGKGTIPSNELQWQRLAQRIHSQTAEITTAEHQVSSRRESMSCNNRLRATTATFLFRHEMGCRSAVRRGRITSRPYLRQHTSSRPYTNPARAKGRMQRSCDVVGISV</sequence>
<evidence type="ECO:0000313" key="2">
    <source>
        <dbReference type="EMBL" id="KAF2122545.1"/>
    </source>
</evidence>
<keyword evidence="3" id="KW-1185">Reference proteome</keyword>
<reference evidence="2" key="1">
    <citation type="journal article" date="2020" name="Stud. Mycol.">
        <title>101 Dothideomycetes genomes: a test case for predicting lifestyles and emergence of pathogens.</title>
        <authorList>
            <person name="Haridas S."/>
            <person name="Albert R."/>
            <person name="Binder M."/>
            <person name="Bloem J."/>
            <person name="Labutti K."/>
            <person name="Salamov A."/>
            <person name="Andreopoulos B."/>
            <person name="Baker S."/>
            <person name="Barry K."/>
            <person name="Bills G."/>
            <person name="Bluhm B."/>
            <person name="Cannon C."/>
            <person name="Castanera R."/>
            <person name="Culley D."/>
            <person name="Daum C."/>
            <person name="Ezra D."/>
            <person name="Gonzalez J."/>
            <person name="Henrissat B."/>
            <person name="Kuo A."/>
            <person name="Liang C."/>
            <person name="Lipzen A."/>
            <person name="Lutzoni F."/>
            <person name="Magnuson J."/>
            <person name="Mondo S."/>
            <person name="Nolan M."/>
            <person name="Ohm R."/>
            <person name="Pangilinan J."/>
            <person name="Park H.-J."/>
            <person name="Ramirez L."/>
            <person name="Alfaro M."/>
            <person name="Sun H."/>
            <person name="Tritt A."/>
            <person name="Yoshinaga Y."/>
            <person name="Zwiers L.-H."/>
            <person name="Turgeon B."/>
            <person name="Goodwin S."/>
            <person name="Spatafora J."/>
            <person name="Crous P."/>
            <person name="Grigoriev I."/>
        </authorList>
    </citation>
    <scope>NUCLEOTIDE SEQUENCE</scope>
    <source>
        <strain evidence="2">CBS 627.86</strain>
    </source>
</reference>
<evidence type="ECO:0000313" key="3">
    <source>
        <dbReference type="Proteomes" id="UP000799770"/>
    </source>
</evidence>
<gene>
    <name evidence="2" type="ORF">BDV96DRAFT_560962</name>
</gene>
<dbReference type="EMBL" id="ML977310">
    <property type="protein sequence ID" value="KAF2122545.1"/>
    <property type="molecule type" value="Genomic_DNA"/>
</dbReference>
<feature type="non-terminal residue" evidence="2">
    <location>
        <position position="164"/>
    </location>
</feature>
<dbReference type="Proteomes" id="UP000799770">
    <property type="component" value="Unassembled WGS sequence"/>
</dbReference>
<dbReference type="AlphaFoldDB" id="A0A6A5ZTZ8"/>